<proteinExistence type="predicted"/>
<evidence type="ECO:0000313" key="1">
    <source>
        <dbReference type="EMBL" id="QTA93860.1"/>
    </source>
</evidence>
<accession>A0A975BYI1</accession>
<protein>
    <submittedName>
        <fullName evidence="1">Uncharacterized protein</fullName>
    </submittedName>
</protein>
<name>A0A975BYI1_9BACT</name>
<evidence type="ECO:0000313" key="2">
    <source>
        <dbReference type="Proteomes" id="UP000663722"/>
    </source>
</evidence>
<dbReference type="Proteomes" id="UP000663722">
    <property type="component" value="Chromosome"/>
</dbReference>
<dbReference type="AlphaFoldDB" id="A0A975BYI1"/>
<sequence>MIIRYQQMYYFNGMTILILLSLTLDHQVFRSDPAEQSVIPAFADFGRLSWSSDGMTKKT</sequence>
<reference evidence="1" key="1">
    <citation type="journal article" date="2021" name="Microb. Physiol.">
        <title>Proteogenomic Insights into the Physiology of Marine, Sulfate-Reducing, Filamentous Desulfonema limicola and Desulfonema magnum.</title>
        <authorList>
            <person name="Schnaars V."/>
            <person name="Wohlbrand L."/>
            <person name="Scheve S."/>
            <person name="Hinrichs C."/>
            <person name="Reinhardt R."/>
            <person name="Rabus R."/>
        </authorList>
    </citation>
    <scope>NUCLEOTIDE SEQUENCE</scope>
    <source>
        <strain evidence="1">4be13</strain>
    </source>
</reference>
<dbReference type="KEGG" id="dmm:dnm_099680"/>
<dbReference type="EMBL" id="CP061800">
    <property type="protein sequence ID" value="QTA93860.1"/>
    <property type="molecule type" value="Genomic_DNA"/>
</dbReference>
<gene>
    <name evidence="1" type="ORF">dnm_099680</name>
</gene>
<organism evidence="1 2">
    <name type="scientific">Desulfonema magnum</name>
    <dbReference type="NCBI Taxonomy" id="45655"/>
    <lineage>
        <taxon>Bacteria</taxon>
        <taxon>Pseudomonadati</taxon>
        <taxon>Thermodesulfobacteriota</taxon>
        <taxon>Desulfobacteria</taxon>
        <taxon>Desulfobacterales</taxon>
        <taxon>Desulfococcaceae</taxon>
        <taxon>Desulfonema</taxon>
    </lineage>
</organism>
<keyword evidence="2" id="KW-1185">Reference proteome</keyword>